<sequence length="337" mass="36920">MSPVPPLSPRDITHQSFDGRVSGYDKAQVRAYLSDVARSLESLLQENRQQRERLAELQAELEEKKRAEDEIRRAIVSAERLAHEVRENAAREVALLLEQAHAKVAEVQTEHTRRVSEDERRHEQRLAELDTAFRNRYAELERDHHDWLRTREREQADRLAELERQFHAQHQDLSGRLGAARQEYAQFLSAYRALLASFGELSLRHALPEETPLALTPLSVSPLSAPPLSAPPLAVTGGGAPGPARVTPDVVGALTEVPPELAAALLGAEATPVNGMPGLADGLPRPLALNSADVLQGLPDAVPVYAGETAAGETGPETKSRLGRHGESRSDLDSEHG</sequence>
<evidence type="ECO:0000256" key="7">
    <source>
        <dbReference type="SAM" id="Coils"/>
    </source>
</evidence>
<dbReference type="PANTHER" id="PTHR35794:SF2">
    <property type="entry name" value="CELL DIVISION PROTEIN DIVIVA"/>
    <property type="match status" value="1"/>
</dbReference>
<dbReference type="GO" id="GO:0005737">
    <property type="term" value="C:cytoplasm"/>
    <property type="evidence" value="ECO:0007669"/>
    <property type="project" value="UniProtKB-SubCell"/>
</dbReference>
<evidence type="ECO:0000256" key="5">
    <source>
        <dbReference type="ARBA" id="ARBA00023054"/>
    </source>
</evidence>
<feature type="region of interest" description="Disordered" evidence="8">
    <location>
        <begin position="306"/>
        <end position="337"/>
    </location>
</feature>
<dbReference type="PANTHER" id="PTHR35794">
    <property type="entry name" value="CELL DIVISION PROTEIN DIVIVA"/>
    <property type="match status" value="1"/>
</dbReference>
<organism evidence="9 10">
    <name type="scientific">Deinococcus wulumuqiensis</name>
    <dbReference type="NCBI Taxonomy" id="980427"/>
    <lineage>
        <taxon>Bacteria</taxon>
        <taxon>Thermotogati</taxon>
        <taxon>Deinococcota</taxon>
        <taxon>Deinococci</taxon>
        <taxon>Deinococcales</taxon>
        <taxon>Deinococcaceae</taxon>
        <taxon>Deinococcus</taxon>
    </lineage>
</organism>
<comment type="similarity">
    <text evidence="2">Belongs to the DivIVA family.</text>
</comment>
<dbReference type="EMBL" id="CP031158">
    <property type="protein sequence ID" value="AXG98496.1"/>
    <property type="molecule type" value="Genomic_DNA"/>
</dbReference>
<name>A0A345IFM4_9DEIO</name>
<dbReference type="KEGG" id="dwu:DVJ83_04170"/>
<evidence type="ECO:0000256" key="3">
    <source>
        <dbReference type="ARBA" id="ARBA00022490"/>
    </source>
</evidence>
<dbReference type="Gene3D" id="6.10.250.660">
    <property type="match status" value="1"/>
</dbReference>
<feature type="compositionally biased region" description="Basic and acidic residues" evidence="8">
    <location>
        <begin position="316"/>
        <end position="337"/>
    </location>
</feature>
<evidence type="ECO:0000256" key="6">
    <source>
        <dbReference type="ARBA" id="ARBA00023306"/>
    </source>
</evidence>
<feature type="coiled-coil region" evidence="7">
    <location>
        <begin position="33"/>
        <end position="84"/>
    </location>
</feature>
<comment type="subcellular location">
    <subcellularLocation>
        <location evidence="1">Cytoplasm</location>
    </subcellularLocation>
</comment>
<protein>
    <submittedName>
        <fullName evidence="9">DivIVA domain-containing protein</fullName>
    </submittedName>
</protein>
<dbReference type="NCBIfam" id="TIGR03544">
    <property type="entry name" value="DivI1A_domain"/>
    <property type="match status" value="1"/>
</dbReference>
<dbReference type="InterPro" id="IPR007793">
    <property type="entry name" value="DivIVA_fam"/>
</dbReference>
<keyword evidence="5 7" id="KW-0175">Coiled coil</keyword>
<evidence type="ECO:0000256" key="1">
    <source>
        <dbReference type="ARBA" id="ARBA00004496"/>
    </source>
</evidence>
<dbReference type="GO" id="GO:0051301">
    <property type="term" value="P:cell division"/>
    <property type="evidence" value="ECO:0007669"/>
    <property type="project" value="UniProtKB-KW"/>
</dbReference>
<dbReference type="InterPro" id="IPR019933">
    <property type="entry name" value="DivIVA_domain"/>
</dbReference>
<evidence type="ECO:0000256" key="4">
    <source>
        <dbReference type="ARBA" id="ARBA00022618"/>
    </source>
</evidence>
<keyword evidence="3" id="KW-0963">Cytoplasm</keyword>
<accession>A0A345IFM4</accession>
<gene>
    <name evidence="9" type="ORF">DVJ83_04170</name>
</gene>
<evidence type="ECO:0000256" key="8">
    <source>
        <dbReference type="SAM" id="MobiDB-lite"/>
    </source>
</evidence>
<dbReference type="AlphaFoldDB" id="A0A345IFM4"/>
<proteinExistence type="inferred from homology"/>
<evidence type="ECO:0000256" key="2">
    <source>
        <dbReference type="ARBA" id="ARBA00009008"/>
    </source>
</evidence>
<dbReference type="STRING" id="1288484.GCA_000348665_00199"/>
<keyword evidence="4" id="KW-0132">Cell division</keyword>
<reference evidence="9 10" key="1">
    <citation type="submission" date="2018-07" db="EMBL/GenBank/DDBJ databases">
        <title>Complete Genome and Methylome Analysis of Deinococcus wulumuqiensis NEB 479.</title>
        <authorList>
            <person name="Fomenkov A."/>
            <person name="Luyten Y."/>
            <person name="Vincze T."/>
            <person name="Anton B.P."/>
            <person name="Clark T."/>
            <person name="Roberts R.J."/>
            <person name="Morgan R.D."/>
        </authorList>
    </citation>
    <scope>NUCLEOTIDE SEQUENCE [LARGE SCALE GENOMIC DNA]</scope>
    <source>
        <strain evidence="9 10">NEB 479</strain>
    </source>
</reference>
<keyword evidence="6" id="KW-0131">Cell cycle</keyword>
<dbReference type="Pfam" id="PF05103">
    <property type="entry name" value="DivIVA"/>
    <property type="match status" value="1"/>
</dbReference>
<evidence type="ECO:0000313" key="10">
    <source>
        <dbReference type="Proteomes" id="UP000253744"/>
    </source>
</evidence>
<dbReference type="RefSeq" id="WP_114671500.1">
    <property type="nucleotide sequence ID" value="NZ_CALTYN010000057.1"/>
</dbReference>
<dbReference type="Proteomes" id="UP000253744">
    <property type="component" value="Chromosome"/>
</dbReference>
<evidence type="ECO:0000313" key="9">
    <source>
        <dbReference type="EMBL" id="AXG98496.1"/>
    </source>
</evidence>